<protein>
    <submittedName>
        <fullName evidence="2">Uncharacterized protein</fullName>
    </submittedName>
</protein>
<proteinExistence type="predicted"/>
<evidence type="ECO:0000256" key="1">
    <source>
        <dbReference type="SAM" id="MobiDB-lite"/>
    </source>
</evidence>
<feature type="compositionally biased region" description="Polar residues" evidence="1">
    <location>
        <begin position="64"/>
        <end position="74"/>
    </location>
</feature>
<reference evidence="2 3" key="1">
    <citation type="submission" date="2024-01" db="EMBL/GenBank/DDBJ databases">
        <title>The genomes of 5 underutilized Papilionoideae crops provide insights into root nodulation and disease resistance.</title>
        <authorList>
            <person name="Yuan L."/>
        </authorList>
    </citation>
    <scope>NUCLEOTIDE SEQUENCE [LARGE SCALE GENOMIC DNA]</scope>
    <source>
        <strain evidence="2">LY-2023</strain>
        <tissue evidence="2">Leaf</tissue>
    </source>
</reference>
<comment type="caution">
    <text evidence="2">The sequence shown here is derived from an EMBL/GenBank/DDBJ whole genome shotgun (WGS) entry which is preliminary data.</text>
</comment>
<sequence length="74" mass="7592">MPIKAADPPPFPLAKPDEAATEQFTGEADTIVLDVEAPQALGEVSATHTDTLQNAEEIPGGETNAGQGSTDFAV</sequence>
<evidence type="ECO:0000313" key="2">
    <source>
        <dbReference type="EMBL" id="KAK7318433.1"/>
    </source>
</evidence>
<organism evidence="2 3">
    <name type="scientific">Clitoria ternatea</name>
    <name type="common">Butterfly pea</name>
    <dbReference type="NCBI Taxonomy" id="43366"/>
    <lineage>
        <taxon>Eukaryota</taxon>
        <taxon>Viridiplantae</taxon>
        <taxon>Streptophyta</taxon>
        <taxon>Embryophyta</taxon>
        <taxon>Tracheophyta</taxon>
        <taxon>Spermatophyta</taxon>
        <taxon>Magnoliopsida</taxon>
        <taxon>eudicotyledons</taxon>
        <taxon>Gunneridae</taxon>
        <taxon>Pentapetalae</taxon>
        <taxon>rosids</taxon>
        <taxon>fabids</taxon>
        <taxon>Fabales</taxon>
        <taxon>Fabaceae</taxon>
        <taxon>Papilionoideae</taxon>
        <taxon>50 kb inversion clade</taxon>
        <taxon>NPAAA clade</taxon>
        <taxon>indigoferoid/millettioid clade</taxon>
        <taxon>Phaseoleae</taxon>
        <taxon>Clitoria</taxon>
    </lineage>
</organism>
<name>A0AAN9KLN7_CLITE</name>
<keyword evidence="3" id="KW-1185">Reference proteome</keyword>
<accession>A0AAN9KLN7</accession>
<dbReference type="Proteomes" id="UP001359559">
    <property type="component" value="Unassembled WGS sequence"/>
</dbReference>
<dbReference type="EMBL" id="JAYKXN010000001">
    <property type="protein sequence ID" value="KAK7318433.1"/>
    <property type="molecule type" value="Genomic_DNA"/>
</dbReference>
<evidence type="ECO:0000313" key="3">
    <source>
        <dbReference type="Proteomes" id="UP001359559"/>
    </source>
</evidence>
<feature type="region of interest" description="Disordered" evidence="1">
    <location>
        <begin position="43"/>
        <end position="74"/>
    </location>
</feature>
<dbReference type="AlphaFoldDB" id="A0AAN9KLN7"/>
<gene>
    <name evidence="2" type="ORF">RJT34_03134</name>
</gene>